<sequence length="760" mass="88189">MRFLINRKAPQRGPKSKQLLSFYIAQQLVSNENLNIFRHELSSSTQQPYFISSHPVKGLSESRDDSHQLMLLMKQIFPFSFIPENSIQENTREFSEDQHEHVYMNLQEKNSLNNLINLLRDYNTCRDAIINQMLFHKIGRILKEDKSLNGIINSKEFIEKEKQIHTCLWILLHCLVLVGREATDILLSVFRLNDFYHYFTEKDFTKFQAQKLFSPSTGAPQLINTAETFLYSVDIIWLAYAIVGHLYCQGLNKRQDHADVNKLNAYPSKYLEVLKINKDMFEQLSFVPAMEENSKNEISDRYHRNILHTAESILSISNQIGFELFELYLSYTSLLMRCDDSSLVQLVLSIFGQLLANVNDFILATIVKNKRLNIVRHIEHLLCCTDETVVIILGKCLFTLFLRDVNFIMENVLNQSKFLNEIIYWSLNALQTSTKVQYLNLLFLLVIQSEKLSINLITNTKINILYHISHQLGSQFSQQKSKERTPLVELEPSLQFVLIQLLYGISTHSSCHAFIIEYTTTSNNGNEISTLNIIHILKALSFSQYPLTRYYSFLIWSNLLTLSSYRSASSTSSTASSSMHTDSKLFDNRYTRYLCRNEQVLNLLMYAFKEETEMIIKRMITLLLKDICSIRQNNYERIIILEHFNLLFESIDLLHFQMSYLMDVYETRNGIFNEEESVTVDQSVQLSIAQIHLITTIVRMDSEVTSNETSGTSPTLELLKTQYQIQRYISDLLLVLDKRGDAKNANTIRALATSVLQLEL</sequence>
<dbReference type="VEuPathDB" id="AmoebaDB:FDP41_003194"/>
<dbReference type="GeneID" id="68110412"/>
<organism evidence="1 2">
    <name type="scientific">Naegleria fowleri</name>
    <name type="common">Brain eating amoeba</name>
    <dbReference type="NCBI Taxonomy" id="5763"/>
    <lineage>
        <taxon>Eukaryota</taxon>
        <taxon>Discoba</taxon>
        <taxon>Heterolobosea</taxon>
        <taxon>Tetramitia</taxon>
        <taxon>Eutetramitia</taxon>
        <taxon>Vahlkampfiidae</taxon>
        <taxon>Naegleria</taxon>
    </lineage>
</organism>
<dbReference type="VEuPathDB" id="AmoebaDB:NF0115780"/>
<comment type="caution">
    <text evidence="1">The sequence shown here is derived from an EMBL/GenBank/DDBJ whole genome shotgun (WGS) entry which is preliminary data.</text>
</comment>
<dbReference type="OrthoDB" id="10359090at2759"/>
<dbReference type="RefSeq" id="XP_044562585.1">
    <property type="nucleotide sequence ID" value="XM_044706471.1"/>
</dbReference>
<keyword evidence="2" id="KW-1185">Reference proteome</keyword>
<dbReference type="VEuPathDB" id="AmoebaDB:NfTy_059570"/>
<accession>A0A6A5BT20</accession>
<dbReference type="AlphaFoldDB" id="A0A6A5BT20"/>
<name>A0A6A5BT20_NAEFO</name>
<dbReference type="EMBL" id="VFQX01000033">
    <property type="protein sequence ID" value="KAF0977872.1"/>
    <property type="molecule type" value="Genomic_DNA"/>
</dbReference>
<evidence type="ECO:0000313" key="2">
    <source>
        <dbReference type="Proteomes" id="UP000444721"/>
    </source>
</evidence>
<dbReference type="Proteomes" id="UP000444721">
    <property type="component" value="Unassembled WGS sequence"/>
</dbReference>
<protein>
    <submittedName>
        <fullName evidence="1">Uncharacterized protein</fullName>
    </submittedName>
</protein>
<proteinExistence type="predicted"/>
<evidence type="ECO:0000313" key="1">
    <source>
        <dbReference type="EMBL" id="KAF0977872.1"/>
    </source>
</evidence>
<gene>
    <name evidence="1" type="ORF">FDP41_003194</name>
</gene>
<reference evidence="1 2" key="1">
    <citation type="journal article" date="2019" name="Sci. Rep.">
        <title>Nanopore sequencing improves the draft genome of the human pathogenic amoeba Naegleria fowleri.</title>
        <authorList>
            <person name="Liechti N."/>
            <person name="Schurch N."/>
            <person name="Bruggmann R."/>
            <person name="Wittwer M."/>
        </authorList>
    </citation>
    <scope>NUCLEOTIDE SEQUENCE [LARGE SCALE GENOMIC DNA]</scope>
    <source>
        <strain evidence="1 2">ATCC 30894</strain>
    </source>
</reference>